<evidence type="ECO:0000313" key="2">
    <source>
        <dbReference type="Proteomes" id="UP001501586"/>
    </source>
</evidence>
<keyword evidence="2" id="KW-1185">Reference proteome</keyword>
<reference evidence="2" key="1">
    <citation type="journal article" date="2019" name="Int. J. Syst. Evol. Microbiol.">
        <title>The Global Catalogue of Microorganisms (GCM) 10K type strain sequencing project: providing services to taxonomists for standard genome sequencing and annotation.</title>
        <authorList>
            <consortium name="The Broad Institute Genomics Platform"/>
            <consortium name="The Broad Institute Genome Sequencing Center for Infectious Disease"/>
            <person name="Wu L."/>
            <person name="Ma J."/>
        </authorList>
    </citation>
    <scope>NUCLEOTIDE SEQUENCE [LARGE SCALE GENOMIC DNA]</scope>
    <source>
        <strain evidence="2">JCM 17458</strain>
    </source>
</reference>
<comment type="caution">
    <text evidence="1">The sequence shown here is derived from an EMBL/GenBank/DDBJ whole genome shotgun (WGS) entry which is preliminary data.</text>
</comment>
<accession>A0ABP8EH83</accession>
<dbReference type="Proteomes" id="UP001501586">
    <property type="component" value="Unassembled WGS sequence"/>
</dbReference>
<dbReference type="EMBL" id="BAABAZ010000004">
    <property type="protein sequence ID" value="GAA4283333.1"/>
    <property type="molecule type" value="Genomic_DNA"/>
</dbReference>
<organism evidence="1 2">
    <name type="scientific">Brevibacterium daeguense</name>
    <dbReference type="NCBI Taxonomy" id="909936"/>
    <lineage>
        <taxon>Bacteria</taxon>
        <taxon>Bacillati</taxon>
        <taxon>Actinomycetota</taxon>
        <taxon>Actinomycetes</taxon>
        <taxon>Micrococcales</taxon>
        <taxon>Brevibacteriaceae</taxon>
        <taxon>Brevibacterium</taxon>
    </lineage>
</organism>
<sequence length="50" mass="5317">MTPAPTTSTLMLKAWHIGPHAGPPVAQGLRGSSQTRVDEWAEAAEVFESV</sequence>
<name>A0ABP8EH83_9MICO</name>
<proteinExistence type="predicted"/>
<protein>
    <submittedName>
        <fullName evidence="1">Uncharacterized protein</fullName>
    </submittedName>
</protein>
<evidence type="ECO:0000313" key="1">
    <source>
        <dbReference type="EMBL" id="GAA4283333.1"/>
    </source>
</evidence>
<gene>
    <name evidence="1" type="ORF">GCM10022261_08640</name>
</gene>